<organism evidence="5 6">
    <name type="scientific">Bradyrhizobium shewense</name>
    <dbReference type="NCBI Taxonomy" id="1761772"/>
    <lineage>
        <taxon>Bacteria</taxon>
        <taxon>Pseudomonadati</taxon>
        <taxon>Pseudomonadota</taxon>
        <taxon>Alphaproteobacteria</taxon>
        <taxon>Hyphomicrobiales</taxon>
        <taxon>Nitrobacteraceae</taxon>
        <taxon>Bradyrhizobium</taxon>
    </lineage>
</organism>
<accession>A0A1C3XI04</accession>
<dbReference type="GO" id="GO:0006355">
    <property type="term" value="P:regulation of DNA-templated transcription"/>
    <property type="evidence" value="ECO:0007669"/>
    <property type="project" value="InterPro"/>
</dbReference>
<dbReference type="EMBL" id="FMAI01000016">
    <property type="protein sequence ID" value="SCB51785.1"/>
    <property type="molecule type" value="Genomic_DNA"/>
</dbReference>
<dbReference type="RefSeq" id="WP_091963892.1">
    <property type="nucleotide sequence ID" value="NZ_FMAI01000016.1"/>
</dbReference>
<dbReference type="PROSITE" id="PS00622">
    <property type="entry name" value="HTH_LUXR_1"/>
    <property type="match status" value="1"/>
</dbReference>
<dbReference type="PRINTS" id="PR00038">
    <property type="entry name" value="HTHLUXR"/>
</dbReference>
<evidence type="ECO:0000313" key="6">
    <source>
        <dbReference type="Proteomes" id="UP000199184"/>
    </source>
</evidence>
<dbReference type="InterPro" id="IPR000792">
    <property type="entry name" value="Tscrpt_reg_LuxR_C"/>
</dbReference>
<keyword evidence="3" id="KW-0804">Transcription</keyword>
<evidence type="ECO:0000256" key="1">
    <source>
        <dbReference type="ARBA" id="ARBA00023015"/>
    </source>
</evidence>
<dbReference type="PANTHER" id="PTHR44688:SF16">
    <property type="entry name" value="DNA-BINDING TRANSCRIPTIONAL ACTIVATOR DEVR_DOSR"/>
    <property type="match status" value="1"/>
</dbReference>
<keyword evidence="2" id="KW-0238">DNA-binding</keyword>
<dbReference type="AlphaFoldDB" id="A0A1C3XI04"/>
<dbReference type="InterPro" id="IPR016032">
    <property type="entry name" value="Sig_transdc_resp-reg_C-effctor"/>
</dbReference>
<evidence type="ECO:0000313" key="5">
    <source>
        <dbReference type="EMBL" id="SCB51785.1"/>
    </source>
</evidence>
<keyword evidence="1" id="KW-0805">Transcription regulation</keyword>
<dbReference type="CDD" id="cd06170">
    <property type="entry name" value="LuxR_C_like"/>
    <property type="match status" value="1"/>
</dbReference>
<dbReference type="SUPFAM" id="SSF46894">
    <property type="entry name" value="C-terminal effector domain of the bipartite response regulators"/>
    <property type="match status" value="1"/>
</dbReference>
<dbReference type="InterPro" id="IPR005143">
    <property type="entry name" value="TF_LuxR_autoind-bd_dom"/>
</dbReference>
<keyword evidence="6" id="KW-1185">Reference proteome</keyword>
<dbReference type="Proteomes" id="UP000199184">
    <property type="component" value="Unassembled WGS sequence"/>
</dbReference>
<proteinExistence type="predicted"/>
<dbReference type="PROSITE" id="PS50043">
    <property type="entry name" value="HTH_LUXR_2"/>
    <property type="match status" value="1"/>
</dbReference>
<feature type="domain" description="HTH luxR-type" evidence="4">
    <location>
        <begin position="166"/>
        <end position="231"/>
    </location>
</feature>
<dbReference type="PANTHER" id="PTHR44688">
    <property type="entry name" value="DNA-BINDING TRANSCRIPTIONAL ACTIVATOR DEVR_DOSR"/>
    <property type="match status" value="1"/>
</dbReference>
<dbReference type="SUPFAM" id="SSF75516">
    <property type="entry name" value="Pheromone-binding domain of LuxR-like quorum-sensing transcription factors"/>
    <property type="match status" value="1"/>
</dbReference>
<dbReference type="Gene3D" id="1.10.10.10">
    <property type="entry name" value="Winged helix-like DNA-binding domain superfamily/Winged helix DNA-binding domain"/>
    <property type="match status" value="1"/>
</dbReference>
<name>A0A1C3XI04_9BRAD</name>
<protein>
    <submittedName>
        <fullName evidence="5">LuxR family transcriptional regulator</fullName>
    </submittedName>
</protein>
<dbReference type="InterPro" id="IPR036388">
    <property type="entry name" value="WH-like_DNA-bd_sf"/>
</dbReference>
<evidence type="ECO:0000256" key="2">
    <source>
        <dbReference type="ARBA" id="ARBA00023125"/>
    </source>
</evidence>
<evidence type="ECO:0000256" key="3">
    <source>
        <dbReference type="ARBA" id="ARBA00023163"/>
    </source>
</evidence>
<sequence>MIASIENFISSSRSAETVGALKDIYLQAVEAEGYQNAVYAKTRNRSVVDIPWLKFPAGYAESYVSNRWDELDPVVHFVPSARRPFTWSEACGSQKISRAQRTFIENCRDMGVHSGVTIPLHGPGGEVHLISLSMRDERREAPNILPKLLGLTYQYRFRLSELECDEILPPNDLTSKEVECLRWCKEGKTNWEIGEILHISEKTVEFHVSNTIRKLGVSNRITAVVKGIQCRLISI</sequence>
<reference evidence="6" key="1">
    <citation type="submission" date="2016-08" db="EMBL/GenBank/DDBJ databases">
        <authorList>
            <person name="Varghese N."/>
            <person name="Submissions Spin"/>
        </authorList>
    </citation>
    <scope>NUCLEOTIDE SEQUENCE [LARGE SCALE GENOMIC DNA]</scope>
    <source>
        <strain evidence="6">ERR11</strain>
    </source>
</reference>
<dbReference type="Gene3D" id="3.30.450.80">
    <property type="entry name" value="Transcription factor LuxR-like, autoinducer-binding domain"/>
    <property type="match status" value="1"/>
</dbReference>
<dbReference type="GO" id="GO:0003677">
    <property type="term" value="F:DNA binding"/>
    <property type="evidence" value="ECO:0007669"/>
    <property type="project" value="UniProtKB-KW"/>
</dbReference>
<dbReference type="SMART" id="SM00421">
    <property type="entry name" value="HTH_LUXR"/>
    <property type="match status" value="1"/>
</dbReference>
<dbReference type="InterPro" id="IPR036693">
    <property type="entry name" value="TF_LuxR_autoind-bd_dom_sf"/>
</dbReference>
<dbReference type="Pfam" id="PF00196">
    <property type="entry name" value="GerE"/>
    <property type="match status" value="1"/>
</dbReference>
<dbReference type="Pfam" id="PF03472">
    <property type="entry name" value="Autoind_bind"/>
    <property type="match status" value="1"/>
</dbReference>
<evidence type="ECO:0000259" key="4">
    <source>
        <dbReference type="PROSITE" id="PS50043"/>
    </source>
</evidence>
<gene>
    <name evidence="5" type="ORF">GA0061098_101657</name>
</gene>